<comment type="similarity">
    <text evidence="2">Belongs to the iron/manganese superoxide dismutase family.</text>
</comment>
<evidence type="ECO:0000256" key="7">
    <source>
        <dbReference type="ARBA" id="ARBA00023004"/>
    </source>
</evidence>
<keyword evidence="6" id="KW-0560">Oxidoreductase</keyword>
<keyword evidence="7" id="KW-0408">Iron</keyword>
<evidence type="ECO:0000313" key="11">
    <source>
        <dbReference type="EMBL" id="RHY29575.1"/>
    </source>
</evidence>
<gene>
    <name evidence="11" type="ORF">DYB32_005034</name>
</gene>
<dbReference type="Pfam" id="PF02777">
    <property type="entry name" value="Sod_Fe_C"/>
    <property type="match status" value="1"/>
</dbReference>
<feature type="domain" description="Manganese/iron superoxide dismutase C-terminal" evidence="10">
    <location>
        <begin position="94"/>
        <end position="195"/>
    </location>
</feature>
<dbReference type="Proteomes" id="UP000285060">
    <property type="component" value="Unassembled WGS sequence"/>
</dbReference>
<name>A0A3R7A8V9_9STRA</name>
<dbReference type="GO" id="GO:0046872">
    <property type="term" value="F:metal ion binding"/>
    <property type="evidence" value="ECO:0007669"/>
    <property type="project" value="UniProtKB-KW"/>
</dbReference>
<organism evidence="11 12">
    <name type="scientific">Aphanomyces invadans</name>
    <dbReference type="NCBI Taxonomy" id="157072"/>
    <lineage>
        <taxon>Eukaryota</taxon>
        <taxon>Sar</taxon>
        <taxon>Stramenopiles</taxon>
        <taxon>Oomycota</taxon>
        <taxon>Saprolegniomycetes</taxon>
        <taxon>Saprolegniales</taxon>
        <taxon>Verrucalvaceae</taxon>
        <taxon>Aphanomyces</taxon>
    </lineage>
</organism>
<evidence type="ECO:0000256" key="6">
    <source>
        <dbReference type="ARBA" id="ARBA00023002"/>
    </source>
</evidence>
<dbReference type="InterPro" id="IPR019833">
    <property type="entry name" value="Mn/Fe_SOD_BS"/>
</dbReference>
<proteinExistence type="inferred from homology"/>
<dbReference type="VEuPathDB" id="FungiDB:H310_03977"/>
<dbReference type="PANTHER" id="PTHR43595">
    <property type="entry name" value="37S RIBOSOMAL PROTEIN S26, MITOCHONDRIAL"/>
    <property type="match status" value="1"/>
</dbReference>
<dbReference type="SUPFAM" id="SSF46609">
    <property type="entry name" value="Fe,Mn superoxide dismutase (SOD), N-terminal domain"/>
    <property type="match status" value="1"/>
</dbReference>
<comment type="caution">
    <text evidence="11">The sequence shown here is derived from an EMBL/GenBank/DDBJ whole genome shotgun (WGS) entry which is preliminary data.</text>
</comment>
<dbReference type="GO" id="GO:0005737">
    <property type="term" value="C:cytoplasm"/>
    <property type="evidence" value="ECO:0007669"/>
    <property type="project" value="TreeGrafter"/>
</dbReference>
<dbReference type="PANTHER" id="PTHR43595:SF2">
    <property type="entry name" value="SMALL RIBOSOMAL SUBUNIT PROTEIN MS42"/>
    <property type="match status" value="1"/>
</dbReference>
<dbReference type="VEuPathDB" id="FungiDB:H310_03975"/>
<protein>
    <recommendedName>
        <fullName evidence="4">Superoxide dismutase [Fe]</fullName>
        <ecNumber evidence="3">1.15.1.1</ecNumber>
    </recommendedName>
</protein>
<evidence type="ECO:0000313" key="12">
    <source>
        <dbReference type="Proteomes" id="UP000285060"/>
    </source>
</evidence>
<evidence type="ECO:0000256" key="2">
    <source>
        <dbReference type="ARBA" id="ARBA00008714"/>
    </source>
</evidence>
<dbReference type="FunFam" id="1.10.287.990:FF:000001">
    <property type="entry name" value="Superoxide dismutase"/>
    <property type="match status" value="1"/>
</dbReference>
<dbReference type="AlphaFoldDB" id="A0A3R7A8V9"/>
<comment type="catalytic activity">
    <reaction evidence="8">
        <text>2 superoxide + 2 H(+) = H2O2 + O2</text>
        <dbReference type="Rhea" id="RHEA:20696"/>
        <dbReference type="ChEBI" id="CHEBI:15378"/>
        <dbReference type="ChEBI" id="CHEBI:15379"/>
        <dbReference type="ChEBI" id="CHEBI:16240"/>
        <dbReference type="ChEBI" id="CHEBI:18421"/>
        <dbReference type="EC" id="1.15.1.1"/>
    </reaction>
</comment>
<dbReference type="PROSITE" id="PS00088">
    <property type="entry name" value="SOD_MN"/>
    <property type="match status" value="1"/>
</dbReference>
<dbReference type="FunFam" id="3.55.40.20:FF:000001">
    <property type="entry name" value="Superoxide dismutase"/>
    <property type="match status" value="1"/>
</dbReference>
<keyword evidence="5" id="KW-0479">Metal-binding</keyword>
<dbReference type="InterPro" id="IPR019831">
    <property type="entry name" value="Mn/Fe_SOD_N"/>
</dbReference>
<accession>A0A3R7A8V9</accession>
<reference evidence="11 12" key="1">
    <citation type="submission" date="2018-08" db="EMBL/GenBank/DDBJ databases">
        <title>Aphanomyces genome sequencing and annotation.</title>
        <authorList>
            <person name="Minardi D."/>
            <person name="Oidtmann B."/>
            <person name="Van Der Giezen M."/>
            <person name="Studholme D.J."/>
        </authorList>
    </citation>
    <scope>NUCLEOTIDE SEQUENCE [LARGE SCALE GENOMIC DNA]</scope>
    <source>
        <strain evidence="11 12">NJM0002</strain>
    </source>
</reference>
<dbReference type="InterPro" id="IPR036324">
    <property type="entry name" value="Mn/Fe_SOD_N_sf"/>
</dbReference>
<dbReference type="Gene3D" id="1.10.287.990">
    <property type="entry name" value="Fe,Mn superoxide dismutase (SOD) domain"/>
    <property type="match status" value="1"/>
</dbReference>
<evidence type="ECO:0000256" key="3">
    <source>
        <dbReference type="ARBA" id="ARBA00012682"/>
    </source>
</evidence>
<dbReference type="EMBL" id="QUSY01000421">
    <property type="protein sequence ID" value="RHY29575.1"/>
    <property type="molecule type" value="Genomic_DNA"/>
</dbReference>
<evidence type="ECO:0000256" key="5">
    <source>
        <dbReference type="ARBA" id="ARBA00022723"/>
    </source>
</evidence>
<evidence type="ECO:0000256" key="1">
    <source>
        <dbReference type="ARBA" id="ARBA00001962"/>
    </source>
</evidence>
<sequence>MTFTLPELKYEYNALEPFVDTQTMNIHHTKHHQAYINNINNYINTVREELKTKSILEVVKSATAPAVRNNGGGHYNHSLFWTWMTSPGSTNTAPHGNLKARIEQDFGSVDQMKEKFNAAASTRFGSGWAWLGVRADGSLGITSTPNQDNPLMPNTEDPMIPILGLDVWEHAYYLKYQNRRPEYISAFWNVANWDKNVMHDFEKVATDPRFSFFGNVDIGNDITVSELQKHYNAIVIAAGASDDRKLDIPGEDELTGVLAARSFVNWYNGHPSFRNLHVPMDCDTAVVVGQGNVAVDCARILTKNPEELATTDISQHALDALANRSYIPWRSTFFVEKNVLDGAPFHQRAVGSGEFETIPCGLVLRSIGYKSMPFAGVPFDGKRNVIPNVAGRVTTSAHTNAPVVPGLYCAGWIKRGPSGIIGTNINCARETVASVLSDAGSLPRVSLKPIADLRAKLTASGRPIVDWNMYQRVEAAEVAAGAARGKPREKLTSIDAMLALVTQSA</sequence>
<comment type="cofactor">
    <cofactor evidence="1">
        <name>Fe cation</name>
        <dbReference type="ChEBI" id="CHEBI:24875"/>
    </cofactor>
</comment>
<evidence type="ECO:0000256" key="8">
    <source>
        <dbReference type="ARBA" id="ARBA00049204"/>
    </source>
</evidence>
<dbReference type="InterPro" id="IPR036314">
    <property type="entry name" value="SOD_C_sf"/>
</dbReference>
<evidence type="ECO:0000259" key="9">
    <source>
        <dbReference type="Pfam" id="PF00081"/>
    </source>
</evidence>
<dbReference type="Gene3D" id="3.50.50.60">
    <property type="entry name" value="FAD/NAD(P)-binding domain"/>
    <property type="match status" value="1"/>
</dbReference>
<dbReference type="GO" id="GO:0004784">
    <property type="term" value="F:superoxide dismutase activity"/>
    <property type="evidence" value="ECO:0007669"/>
    <property type="project" value="UniProtKB-EC"/>
</dbReference>
<dbReference type="InterPro" id="IPR036188">
    <property type="entry name" value="FAD/NAD-bd_sf"/>
</dbReference>
<dbReference type="PRINTS" id="PR01703">
    <property type="entry name" value="MNSODISMTASE"/>
</dbReference>
<dbReference type="EC" id="1.15.1.1" evidence="3"/>
<dbReference type="Gene3D" id="3.55.40.20">
    <property type="entry name" value="Iron/manganese superoxide dismutase, C-terminal domain"/>
    <property type="match status" value="1"/>
</dbReference>
<evidence type="ECO:0000256" key="4">
    <source>
        <dbReference type="ARBA" id="ARBA00014767"/>
    </source>
</evidence>
<dbReference type="Gene3D" id="3.40.50.720">
    <property type="entry name" value="NAD(P)-binding Rossmann-like Domain"/>
    <property type="match status" value="1"/>
</dbReference>
<dbReference type="InterPro" id="IPR001189">
    <property type="entry name" value="Mn/Fe_SOD"/>
</dbReference>
<dbReference type="Pfam" id="PF00081">
    <property type="entry name" value="Sod_Fe_N"/>
    <property type="match status" value="1"/>
</dbReference>
<dbReference type="SUPFAM" id="SSF51971">
    <property type="entry name" value="Nucleotide-binding domain"/>
    <property type="match status" value="1"/>
</dbReference>
<feature type="domain" description="Manganese/iron superoxide dismutase N-terminal" evidence="9">
    <location>
        <begin position="2"/>
        <end position="84"/>
    </location>
</feature>
<evidence type="ECO:0000259" key="10">
    <source>
        <dbReference type="Pfam" id="PF02777"/>
    </source>
</evidence>
<dbReference type="SUPFAM" id="SSF54719">
    <property type="entry name" value="Fe,Mn superoxide dismutase (SOD), C-terminal domain"/>
    <property type="match status" value="1"/>
</dbReference>
<keyword evidence="12" id="KW-1185">Reference proteome</keyword>
<dbReference type="InterPro" id="IPR019832">
    <property type="entry name" value="Mn/Fe_SOD_C"/>
</dbReference>